<dbReference type="Proteomes" id="UP000789390">
    <property type="component" value="Unassembled WGS sequence"/>
</dbReference>
<keyword evidence="4" id="KW-1133">Transmembrane helix</keyword>
<dbReference type="FunFam" id="3.40.50.2000:FF:000021">
    <property type="entry name" value="UDP-glucuronosyltransferase"/>
    <property type="match status" value="1"/>
</dbReference>
<comment type="similarity">
    <text evidence="1">Belongs to the UDP-glycosyltransferase family.</text>
</comment>
<dbReference type="Pfam" id="PF00201">
    <property type="entry name" value="UDPGT"/>
    <property type="match status" value="1"/>
</dbReference>
<dbReference type="PANTHER" id="PTHR48043:SF159">
    <property type="entry name" value="EG:EG0003.4 PROTEIN-RELATED"/>
    <property type="match status" value="1"/>
</dbReference>
<dbReference type="CDD" id="cd07061">
    <property type="entry name" value="HP_HAP_like"/>
    <property type="match status" value="1"/>
</dbReference>
<feature type="chain" id="PRO_5035179679" description="UDP-glycosyltransferases domain-containing protein" evidence="5">
    <location>
        <begin position="21"/>
        <end position="1009"/>
    </location>
</feature>
<dbReference type="AlphaFoldDB" id="A0A8J2WHR5"/>
<dbReference type="SUPFAM" id="SSF53254">
    <property type="entry name" value="Phosphoglycerate mutase-like"/>
    <property type="match status" value="1"/>
</dbReference>
<evidence type="ECO:0000313" key="6">
    <source>
        <dbReference type="EMBL" id="CAH0107677.1"/>
    </source>
</evidence>
<proteinExistence type="inferred from homology"/>
<evidence type="ECO:0000256" key="1">
    <source>
        <dbReference type="ARBA" id="ARBA00009995"/>
    </source>
</evidence>
<dbReference type="EMBL" id="CAKKLH010000278">
    <property type="protein sequence ID" value="CAH0107677.1"/>
    <property type="molecule type" value="Genomic_DNA"/>
</dbReference>
<dbReference type="Pfam" id="PF00328">
    <property type="entry name" value="His_Phos_2"/>
    <property type="match status" value="1"/>
</dbReference>
<accession>A0A8J2WHR5</accession>
<protein>
    <recommendedName>
        <fullName evidence="8">UDP-glycosyltransferases domain-containing protein</fullName>
    </recommendedName>
</protein>
<dbReference type="Gene3D" id="3.40.50.1240">
    <property type="entry name" value="Phosphoglycerate mutase-like"/>
    <property type="match status" value="1"/>
</dbReference>
<organism evidence="6 7">
    <name type="scientific">Daphnia galeata</name>
    <dbReference type="NCBI Taxonomy" id="27404"/>
    <lineage>
        <taxon>Eukaryota</taxon>
        <taxon>Metazoa</taxon>
        <taxon>Ecdysozoa</taxon>
        <taxon>Arthropoda</taxon>
        <taxon>Crustacea</taxon>
        <taxon>Branchiopoda</taxon>
        <taxon>Diplostraca</taxon>
        <taxon>Cladocera</taxon>
        <taxon>Anomopoda</taxon>
        <taxon>Daphniidae</taxon>
        <taxon>Daphnia</taxon>
    </lineage>
</organism>
<evidence type="ECO:0000256" key="5">
    <source>
        <dbReference type="SAM" id="SignalP"/>
    </source>
</evidence>
<evidence type="ECO:0008006" key="8">
    <source>
        <dbReference type="Google" id="ProtNLM"/>
    </source>
</evidence>
<dbReference type="InterPro" id="IPR002213">
    <property type="entry name" value="UDP_glucos_trans"/>
</dbReference>
<name>A0A8J2WHR5_9CRUS</name>
<keyword evidence="7" id="KW-1185">Reference proteome</keyword>
<keyword evidence="2" id="KW-0328">Glycosyltransferase</keyword>
<keyword evidence="4" id="KW-0812">Transmembrane</keyword>
<comment type="caution">
    <text evidence="6">The sequence shown here is derived from an EMBL/GenBank/DDBJ whole genome shotgun (WGS) entry which is preliminary data.</text>
</comment>
<keyword evidence="5" id="KW-0732">Signal</keyword>
<dbReference type="Gene3D" id="3.40.50.2000">
    <property type="entry name" value="Glycogen Phosphorylase B"/>
    <property type="match status" value="2"/>
</dbReference>
<dbReference type="CDD" id="cd03784">
    <property type="entry name" value="GT1_Gtf-like"/>
    <property type="match status" value="1"/>
</dbReference>
<dbReference type="SUPFAM" id="SSF53756">
    <property type="entry name" value="UDP-Glycosyltransferase/glycogen phosphorylase"/>
    <property type="match status" value="1"/>
</dbReference>
<dbReference type="InterPro" id="IPR029033">
    <property type="entry name" value="His_PPase_superfam"/>
</dbReference>
<evidence type="ECO:0000256" key="2">
    <source>
        <dbReference type="ARBA" id="ARBA00022676"/>
    </source>
</evidence>
<keyword evidence="3" id="KW-0808">Transferase</keyword>
<dbReference type="InterPro" id="IPR000560">
    <property type="entry name" value="His_Pase_clade-2"/>
</dbReference>
<dbReference type="GO" id="GO:0008194">
    <property type="term" value="F:UDP-glycosyltransferase activity"/>
    <property type="evidence" value="ECO:0007669"/>
    <property type="project" value="InterPro"/>
</dbReference>
<dbReference type="PANTHER" id="PTHR48043">
    <property type="entry name" value="EG:EG0003.4 PROTEIN-RELATED"/>
    <property type="match status" value="1"/>
</dbReference>
<feature type="transmembrane region" description="Helical" evidence="4">
    <location>
        <begin position="959"/>
        <end position="978"/>
    </location>
</feature>
<evidence type="ECO:0000313" key="7">
    <source>
        <dbReference type="Proteomes" id="UP000789390"/>
    </source>
</evidence>
<feature type="signal peptide" evidence="5">
    <location>
        <begin position="1"/>
        <end position="20"/>
    </location>
</feature>
<reference evidence="6" key="1">
    <citation type="submission" date="2021-11" db="EMBL/GenBank/DDBJ databases">
        <authorList>
            <person name="Schell T."/>
        </authorList>
    </citation>
    <scope>NUCLEOTIDE SEQUENCE</scope>
    <source>
        <strain evidence="6">M5</strain>
    </source>
</reference>
<evidence type="ECO:0000256" key="4">
    <source>
        <dbReference type="SAM" id="Phobius"/>
    </source>
</evidence>
<evidence type="ECO:0000256" key="3">
    <source>
        <dbReference type="ARBA" id="ARBA00022679"/>
    </source>
</evidence>
<sequence length="1009" mass="115170">MMVLRVALVALLSVVVSVSGQVNSCYADIANPNFYFATKTSYKFIKNTNTDEIKLPGRSNVAVFTPRNALPSKRSRTGRRRRDFRAVQGREMELDALTQQMPILRDAVIQNHLSGRGELCAEDLQNLRDWTIDIPPELEEKLAPSGEEEMHDIGQRYTARLPGLLDRSYKDSDYTFRFTTASRAEKSCHHFSKGVWGNKEEDTIVYPIPIENDPLIRFYKVCSKWYDEVDNNTASRVEWQKFIDGPEVAATVSTVSKRLGFSIPLSYDQVSLTYTMCRYDKALYYGQLSPWCAAFSNSDLLVLEYIDDLLYYYKDGYGYDINWMQACNPVVDVATYFNSIVLGATTKPYGIFYFSHSGAMAKLLARWGLYKDVTAPTASNFAFMSGRQWSTSRMQNFGVNMVFVLFRCELNSYKVQLYVNERLTHIPGCATDTCLFSEFAAIVQPIIETCDLDAICENPPAYRNQQILLRIMAYSFLLLVITSLAVIQSVIAYNILVLSPITTPSHTNILKPLVMALADERGHSVTYWNGLKPPSTFNSTTNNLRVLHSPNLAVINSDHQIGFNDRNSAFRLFFDIPKRMKIYCTAVYQDPVFHQLMNNTMRERYDLIVIEGVFNECSLLLAQALDLPFIYFNCFLPPPWLLDAIGSPLASDYFPHPGLSYTDEMNIWQRTFNLLTGVFVVYFHRWYVMSTVDRVAANVLGMENLTSVLEIENRYLSLLMTNTHFSINYEYPTPPAVVQVGGLHCVPSKPLPEELESFVNGSGDDGFIIVSFGSILKNADVPDGIRRLFLSTFARLEQRVIFKWEDDSKIKDDDYIPPNVKLMSWMPQVDLLGHPKIRLFITHCGLNSKQEAVYNGVPFIALPVFADQPINAQKAHDDGYAIRLDWDNLTEEILYDAIQRILFDPRYARMMKQVSALMRDQVESPMDRAIYWIEYVIRHEGAPHLRSASRKLSLHQRGFMDVILVVLFTSLIVAYVTIRFGYRSLSFLGRNSRGIMQTKTAVSIIKKED</sequence>
<gene>
    <name evidence="6" type="ORF">DGAL_LOCUS10999</name>
</gene>
<keyword evidence="4" id="KW-0472">Membrane</keyword>
<dbReference type="GO" id="GO:0016791">
    <property type="term" value="F:phosphatase activity"/>
    <property type="evidence" value="ECO:0007669"/>
    <property type="project" value="UniProtKB-ARBA"/>
</dbReference>
<dbReference type="InterPro" id="IPR050271">
    <property type="entry name" value="UDP-glycosyltransferase"/>
</dbReference>
<dbReference type="OrthoDB" id="5835829at2759"/>